<keyword evidence="1" id="KW-0694">RNA-binding</keyword>
<dbReference type="SUPFAM" id="SSF53756">
    <property type="entry name" value="UDP-Glycosyltransferase/glycogen phosphorylase"/>
    <property type="match status" value="1"/>
</dbReference>
<sequence>RVKGQVVQKPSVSFQNNVEIAVDPGQDYVSRGGEKLQAALVKFSIDVEGLVCADVGASTGGFTDCLIQHGANKVFSIDVGKGILHWKLRQNNKVVILEGVNARYLEQLPEIVDLVTIDASFISSKVLLPVVQGWFRKSPGQVILLIKPQFEAGRTETSRGKGVIRDPGVHQQVLHEVLEFSQEMNYQISGLIKSPLLGPKGNVEFLGILPSDEWAVFFHEAEVTVLPSINSTEAFGMVQVESMICGTPVLSTDMPRVRQPVKLTGMGRIVPPRNSAALSQA</sequence>
<gene>
    <name evidence="3" type="ORF">S12H4_29948</name>
</gene>
<dbReference type="NCBIfam" id="TIGR00478">
    <property type="entry name" value="tly"/>
    <property type="match status" value="1"/>
</dbReference>
<dbReference type="GO" id="GO:0016757">
    <property type="term" value="F:glycosyltransferase activity"/>
    <property type="evidence" value="ECO:0007669"/>
    <property type="project" value="InterPro"/>
</dbReference>
<comment type="caution">
    <text evidence="3">The sequence shown here is derived from an EMBL/GenBank/DDBJ whole genome shotgun (WGS) entry which is preliminary data.</text>
</comment>
<dbReference type="PANTHER" id="PTHR32319:SF0">
    <property type="entry name" value="BACTERIAL HEMOLYSIN-LIKE PROTEIN"/>
    <property type="match status" value="1"/>
</dbReference>
<feature type="domain" description="Ribosomal RNA methyltransferase FtsJ" evidence="2">
    <location>
        <begin position="28"/>
        <end position="206"/>
    </location>
</feature>
<dbReference type="InterPro" id="IPR002877">
    <property type="entry name" value="RNA_MeTrfase_FtsJ_dom"/>
</dbReference>
<dbReference type="GO" id="GO:0032259">
    <property type="term" value="P:methylation"/>
    <property type="evidence" value="ECO:0007669"/>
    <property type="project" value="InterPro"/>
</dbReference>
<dbReference type="GO" id="GO:0008168">
    <property type="term" value="F:methyltransferase activity"/>
    <property type="evidence" value="ECO:0007669"/>
    <property type="project" value="InterPro"/>
</dbReference>
<dbReference type="InterPro" id="IPR029063">
    <property type="entry name" value="SAM-dependent_MTases_sf"/>
</dbReference>
<dbReference type="InterPro" id="IPR004538">
    <property type="entry name" value="Hemolysin_A/TlyA"/>
</dbReference>
<reference evidence="3" key="1">
    <citation type="journal article" date="2014" name="Front. Microbiol.">
        <title>High frequency of phylogenetically diverse reductive dehalogenase-homologous genes in deep subseafloor sedimentary metagenomes.</title>
        <authorList>
            <person name="Kawai M."/>
            <person name="Futagami T."/>
            <person name="Toyoda A."/>
            <person name="Takaki Y."/>
            <person name="Nishi S."/>
            <person name="Hori S."/>
            <person name="Arai W."/>
            <person name="Tsubouchi T."/>
            <person name="Morono Y."/>
            <person name="Uchiyama I."/>
            <person name="Ito T."/>
            <person name="Fujiyama A."/>
            <person name="Inagaki F."/>
            <person name="Takami H."/>
        </authorList>
    </citation>
    <scope>NUCLEOTIDE SEQUENCE</scope>
    <source>
        <strain evidence="3">Expedition CK06-06</strain>
    </source>
</reference>
<feature type="non-terminal residue" evidence="3">
    <location>
        <position position="1"/>
    </location>
</feature>
<dbReference type="SUPFAM" id="SSF53335">
    <property type="entry name" value="S-adenosyl-L-methionine-dependent methyltransferases"/>
    <property type="match status" value="1"/>
</dbReference>
<dbReference type="Gene3D" id="3.40.50.150">
    <property type="entry name" value="Vaccinia Virus protein VP39"/>
    <property type="match status" value="1"/>
</dbReference>
<dbReference type="EMBL" id="BARW01017317">
    <property type="protein sequence ID" value="GAJ01062.1"/>
    <property type="molecule type" value="Genomic_DNA"/>
</dbReference>
<protein>
    <recommendedName>
        <fullName evidence="2">Ribosomal RNA methyltransferase FtsJ domain-containing protein</fullName>
    </recommendedName>
</protein>
<dbReference type="InterPro" id="IPR047048">
    <property type="entry name" value="TlyA"/>
</dbReference>
<organism evidence="3">
    <name type="scientific">marine sediment metagenome</name>
    <dbReference type="NCBI Taxonomy" id="412755"/>
    <lineage>
        <taxon>unclassified sequences</taxon>
        <taxon>metagenomes</taxon>
        <taxon>ecological metagenomes</taxon>
    </lineage>
</organism>
<evidence type="ECO:0000256" key="1">
    <source>
        <dbReference type="ARBA" id="ARBA00022884"/>
    </source>
</evidence>
<dbReference type="GO" id="GO:0003723">
    <property type="term" value="F:RNA binding"/>
    <property type="evidence" value="ECO:0007669"/>
    <property type="project" value="UniProtKB-KW"/>
</dbReference>
<dbReference type="AlphaFoldDB" id="X1UBV4"/>
<evidence type="ECO:0000313" key="3">
    <source>
        <dbReference type="EMBL" id="GAJ01062.1"/>
    </source>
</evidence>
<accession>X1UBV4</accession>
<dbReference type="PANTHER" id="PTHR32319">
    <property type="entry name" value="BACTERIAL HEMOLYSIN-LIKE PROTEIN"/>
    <property type="match status" value="1"/>
</dbReference>
<proteinExistence type="predicted"/>
<feature type="non-terminal residue" evidence="3">
    <location>
        <position position="281"/>
    </location>
</feature>
<dbReference type="Pfam" id="PF01728">
    <property type="entry name" value="FtsJ"/>
    <property type="match status" value="1"/>
</dbReference>
<evidence type="ECO:0000259" key="2">
    <source>
        <dbReference type="Pfam" id="PF01728"/>
    </source>
</evidence>
<name>X1UBV4_9ZZZZ</name>